<reference evidence="2 3" key="1">
    <citation type="submission" date="2021-05" db="EMBL/GenBank/DDBJ databases">
        <title>A Polyphasic approach of four new species of the genus Ohtaekwangia: Ohtaekwangia histidinii sp. nov., Ohtaekwangia cretensis sp. nov., Ohtaekwangia indiensis sp. nov., Ohtaekwangia reichenbachii sp. nov. from diverse environment.</title>
        <authorList>
            <person name="Octaviana S."/>
        </authorList>
    </citation>
    <scope>NUCLEOTIDE SEQUENCE [LARGE SCALE GENOMIC DNA]</scope>
    <source>
        <strain evidence="2 3">PWU37</strain>
    </source>
</reference>
<gene>
    <name evidence="2" type="ORF">KK078_04855</name>
</gene>
<proteinExistence type="predicted"/>
<protein>
    <submittedName>
        <fullName evidence="2">Uncharacterized protein</fullName>
    </submittedName>
</protein>
<keyword evidence="1" id="KW-0472">Membrane</keyword>
<evidence type="ECO:0000313" key="3">
    <source>
        <dbReference type="Proteomes" id="UP001319180"/>
    </source>
</evidence>
<dbReference type="RefSeq" id="WP_254089122.1">
    <property type="nucleotide sequence ID" value="NZ_JAHESC010000005.1"/>
</dbReference>
<evidence type="ECO:0000256" key="1">
    <source>
        <dbReference type="SAM" id="Phobius"/>
    </source>
</evidence>
<keyword evidence="3" id="KW-1185">Reference proteome</keyword>
<dbReference type="Proteomes" id="UP001319180">
    <property type="component" value="Unassembled WGS sequence"/>
</dbReference>
<comment type="caution">
    <text evidence="2">The sequence shown here is derived from an EMBL/GenBank/DDBJ whole genome shotgun (WGS) entry which is preliminary data.</text>
</comment>
<keyword evidence="1" id="KW-1133">Transmembrane helix</keyword>
<feature type="transmembrane region" description="Helical" evidence="1">
    <location>
        <begin position="125"/>
        <end position="147"/>
    </location>
</feature>
<dbReference type="AlphaFoldDB" id="A0AAP2D785"/>
<name>A0AAP2D785_9BACT</name>
<sequence>MNRQKKADLFIPAEQQRDYFVHGTGRPVTFPDSLRLTVYAMFAGTGRNTFSLRLYAPDQGSAKNSVPLNIPLFAKLRRDARELLNTFSIPHRQGPDCRGYRDAENNDDEGIANGCFSMTRKKATVFSALFLATALSGVFFTTGYPIVFTSGELEKISSGYDSAVFNPLKCYDMSDGTWAVYLNIDKSDFSELTSALPPYKLWKVIDVAALKNIQATWNFKPTGGDMATVASSMIIVHDQKIVFEAGIVLDENVVGLQSREFGWAEWAGEENFTKSLKDFKKVLSPVVFL</sequence>
<accession>A0AAP2D785</accession>
<evidence type="ECO:0000313" key="2">
    <source>
        <dbReference type="EMBL" id="MBT1685871.1"/>
    </source>
</evidence>
<organism evidence="2 3">
    <name type="scientific">Dawidia soli</name>
    <dbReference type="NCBI Taxonomy" id="2782352"/>
    <lineage>
        <taxon>Bacteria</taxon>
        <taxon>Pseudomonadati</taxon>
        <taxon>Bacteroidota</taxon>
        <taxon>Cytophagia</taxon>
        <taxon>Cytophagales</taxon>
        <taxon>Chryseotaleaceae</taxon>
        <taxon>Dawidia</taxon>
    </lineage>
</organism>
<keyword evidence="1" id="KW-0812">Transmembrane</keyword>
<dbReference type="EMBL" id="JAHESC010000005">
    <property type="protein sequence ID" value="MBT1685871.1"/>
    <property type="molecule type" value="Genomic_DNA"/>
</dbReference>